<dbReference type="RefSeq" id="WP_213682303.1">
    <property type="nucleotide sequence ID" value="NZ_CP074572.1"/>
</dbReference>
<protein>
    <submittedName>
        <fullName evidence="1">Uncharacterized protein</fullName>
    </submittedName>
</protein>
<proteinExistence type="predicted"/>
<accession>A0ABX8DG79</accession>
<dbReference type="Proteomes" id="UP000676428">
    <property type="component" value="Chromosome"/>
</dbReference>
<name>A0ABX8DG79_9GAMM</name>
<gene>
    <name evidence="1" type="ORF">KHX94_02940</name>
</gene>
<organism evidence="1 2">
    <name type="scientific">Shewanella dokdonensis</name>
    <dbReference type="NCBI Taxonomy" id="712036"/>
    <lineage>
        <taxon>Bacteria</taxon>
        <taxon>Pseudomonadati</taxon>
        <taxon>Pseudomonadota</taxon>
        <taxon>Gammaproteobacteria</taxon>
        <taxon>Alteromonadales</taxon>
        <taxon>Shewanellaceae</taxon>
        <taxon>Shewanella</taxon>
    </lineage>
</organism>
<keyword evidence="2" id="KW-1185">Reference proteome</keyword>
<reference evidence="1 2" key="1">
    <citation type="journal article" date="2012" name="Int. J. Syst. Evol. Microbiol.">
        <title>Shewanella dokdonensis sp. nov., isolated from seawater.</title>
        <authorList>
            <person name="Sung H.R."/>
            <person name="Yoon J.H."/>
            <person name="Ghim S.Y."/>
        </authorList>
    </citation>
    <scope>NUCLEOTIDE SEQUENCE [LARGE SCALE GENOMIC DNA]</scope>
    <source>
        <strain evidence="1 2">DSM 23626</strain>
    </source>
</reference>
<dbReference type="EMBL" id="CP074572">
    <property type="protein sequence ID" value="QVK23685.1"/>
    <property type="molecule type" value="Genomic_DNA"/>
</dbReference>
<sequence>MNPINGTIPPNNTATAVTPVSGSATILPLTVELSRGQLQVQIQGQQYVLQTDGDIQQLKAVVQQSYVTALEIQRPLPEVLQGQTTSQLLVLAKSIQIRLPDALTQLASQNGIPFQLLQQLASRPQGYPLPPLPLIRRISASLAALLSPFHKM</sequence>
<evidence type="ECO:0000313" key="1">
    <source>
        <dbReference type="EMBL" id="QVK23685.1"/>
    </source>
</evidence>
<evidence type="ECO:0000313" key="2">
    <source>
        <dbReference type="Proteomes" id="UP000676428"/>
    </source>
</evidence>